<dbReference type="Gene3D" id="2.60.120.920">
    <property type="match status" value="1"/>
</dbReference>
<dbReference type="SUPFAM" id="SSF49899">
    <property type="entry name" value="Concanavalin A-like lectins/glucanases"/>
    <property type="match status" value="1"/>
</dbReference>
<dbReference type="InterPro" id="IPR042469">
    <property type="entry name" value="HECTD3"/>
</dbReference>
<feature type="domain" description="B30.2/SPRY" evidence="8">
    <location>
        <begin position="1642"/>
        <end position="1837"/>
    </location>
</feature>
<evidence type="ECO:0000256" key="6">
    <source>
        <dbReference type="SAM" id="MobiDB-lite"/>
    </source>
</evidence>
<dbReference type="PANTHER" id="PTHR46654">
    <property type="entry name" value="E3 UBIQUITIN-PROTEIN LIGASE HECTD3"/>
    <property type="match status" value="1"/>
</dbReference>
<keyword evidence="12" id="KW-1185">Reference proteome</keyword>
<evidence type="ECO:0000256" key="3">
    <source>
        <dbReference type="ARBA" id="ARBA00022786"/>
    </source>
</evidence>
<dbReference type="Pfam" id="PF00622">
    <property type="entry name" value="SPRY"/>
    <property type="match status" value="1"/>
</dbReference>
<dbReference type="SMART" id="SM00449">
    <property type="entry name" value="SPRY"/>
    <property type="match status" value="1"/>
</dbReference>
<keyword evidence="3 5" id="KW-0833">Ubl conjugation pathway</keyword>
<evidence type="ECO:0000259" key="9">
    <source>
        <dbReference type="PROSITE" id="PS50237"/>
    </source>
</evidence>
<dbReference type="InterPro" id="IPR004170">
    <property type="entry name" value="WWE_dom"/>
</dbReference>
<keyword evidence="4" id="KW-0539">Nucleus</keyword>
<dbReference type="Gene3D" id="3.90.1750.10">
    <property type="entry name" value="Hect, E3 ligase catalytic domains"/>
    <property type="match status" value="1"/>
</dbReference>
<dbReference type="InterPro" id="IPR009060">
    <property type="entry name" value="UBA-like_sf"/>
</dbReference>
<accession>A0A6G0XSF2</accession>
<dbReference type="SUPFAM" id="SSF46934">
    <property type="entry name" value="UBA-like"/>
    <property type="match status" value="1"/>
</dbReference>
<feature type="region of interest" description="Disordered" evidence="6">
    <location>
        <begin position="256"/>
        <end position="275"/>
    </location>
</feature>
<dbReference type="PROSITE" id="PS50030">
    <property type="entry name" value="UBA"/>
    <property type="match status" value="1"/>
</dbReference>
<dbReference type="EMBL" id="VJMJ01000017">
    <property type="protein sequence ID" value="KAF0743421.1"/>
    <property type="molecule type" value="Genomic_DNA"/>
</dbReference>
<evidence type="ECO:0000259" key="10">
    <source>
        <dbReference type="PROSITE" id="PS50918"/>
    </source>
</evidence>
<evidence type="ECO:0000313" key="12">
    <source>
        <dbReference type="Proteomes" id="UP000481153"/>
    </source>
</evidence>
<name>A0A6G0XSF2_9STRA</name>
<dbReference type="InterPro" id="IPR000569">
    <property type="entry name" value="HECT_dom"/>
</dbReference>
<evidence type="ECO:0000313" key="11">
    <source>
        <dbReference type="EMBL" id="KAF0743421.1"/>
    </source>
</evidence>
<dbReference type="Pfam" id="PF02825">
    <property type="entry name" value="WWE"/>
    <property type="match status" value="1"/>
</dbReference>
<dbReference type="Gene3D" id="3.40.50.150">
    <property type="entry name" value="Vaccinia Virus protein VP39"/>
    <property type="match status" value="1"/>
</dbReference>
<dbReference type="Gene3D" id="3.30.2410.10">
    <property type="entry name" value="Hect, E3 ligase catalytic domain"/>
    <property type="match status" value="1"/>
</dbReference>
<dbReference type="InterPro" id="IPR003877">
    <property type="entry name" value="SPRY_dom"/>
</dbReference>
<reference evidence="11 12" key="1">
    <citation type="submission" date="2019-07" db="EMBL/GenBank/DDBJ databases">
        <title>Genomics analysis of Aphanomyces spp. identifies a new class of oomycete effector associated with host adaptation.</title>
        <authorList>
            <person name="Gaulin E."/>
        </authorList>
    </citation>
    <scope>NUCLEOTIDE SEQUENCE [LARGE SCALE GENOMIC DNA]</scope>
    <source>
        <strain evidence="11 12">ATCC 201684</strain>
    </source>
</reference>
<sequence length="3456" mass="394586">METCKEFRVEQKTMTSFGDVMWSPGATTLLGLDKMQRLLLAGTSETKQSAFEYVPPLFMPQSINIELDPNAVLDASFLDALLFRRRKAFLDTITQASDTPFTTDPLSRHHGSRVTVTMTQEKDNWNLHNPTSLFSKDPVQLDVEEDVYVSQSIIFSLLLGSALSDEQRATLQESLLVHVRFLLEALVRRLDYRRSLDNLSHLVYATLYGGLDALLHSNDTTFATRLALEMLPLLQKVNKALEPIAESLVHADRQEIHPVKASSSHTKRRADDVPSSSSIVAARIPLKRQRTLYREPEVHMHFAHAIKTMLDNVHSAITGSSTDIINPTNLLNWEQSDSTSTSLMAYFDLSFKAANELVRVSKRHSFSSILVFVAEHPTQLPLIQIEMEIDCVKTSMSLLLDLQRIIISVQHHDDEPVQVLDQDLQQKLMRWKGATTVLLSLGWTVNTTGWHHLEYLAGAPHKLHEASQLISKYILICENCLQHLGQTHQVLLMQTNEAAAISKQLPPRLEFYCPLTHQLYTSSVELTRHANNLEPWLKCMVYSRMKKLFWYSPYSAQPQGNLHYPSYSSCRLEVQAAPDLLWVRHPFYLYHECLRHLISDKKSQIFSDDFLYVLPQVHGQVHFAYAEVYPPEMPIIHSLVQFHPENHEVTIPLNAFIQDLVKGRDVEWLQRLGPIQSKSPERATLERKILALILVTTGLLPIAVANSDNPAWNQLRKEFQGFRQWLHQQIQQSGSTLENLHNWVSFVIQFLTSVDTNLWACGDHVNFIIHQIFQFLKRIHCTKLTATLQQNLSMQRRAAWLQVIGLNVLERQLRSCPILPTCQAIVIQSLSKMFQSRQSSRIRYESHWNRLLLATHPWCRTCDEFTVESLYQLWRQPSCSLDGQQLSDRIEISGALDSIFQSPAISSEAWSTAFYLTLECLRTHTASVVPLLLNHFHMWLRQGKDDCVVRGHRLLSLSLQHLSSNVSDSSLHTICTLICSSLHTFSRITQEHLVHGLQTLFPLIQPDELLFEFVIILSAMHEDPMIRTTEPFLNSHQIVLKSTSLYAPNLPFLAQRLAKSIVLPWGLTWKAESWLPSSLVGSPNDPITHLRGIGSLMLYAQHCPKLIPGHFLEMTRSDYAPVTKGVLLSFSRDSTMRAVCRCLFRSRSAAEPYFIVECTSGLLKFKCDQLLDLPIPSSVIPIVKSAETSLPSPVSNWYFKLWMRLLVASKSFFYPLPLPLMLSPETALQPESYWRVEGIFRYVLHELGYLHNLEHSYPMFSSVAGFSEPSSVTAFEHGVQSRSVNSTSLSPSRILTRENLKQIAALDNDSSSPAELAKLVDMGFSLGLSSYVLKYYPHNVQGACQWLLNESNVDDMHRISVLQPRNEYGTPSTAHFRMSSDVKESLLHSCSTSRELMHVLRIVPRECFVPSLYEKEILIDSPIAHPLGYTLPSMHQCVQVLEALSLEPGLRILDIGTGSGYFVTLLARLMGDSANITSWEQDINRLAYAYVYMAQSVQDGHNVIYPSFMESIRFQVCNAFLNDQEGVKFDRVHVGASCPRESVDLLLQYVDFNGLLVVPLDGTLYRIHKTQNSNDWRTLPVEALGPYSIESLTAPSLEVLSRAPGQGMHGFEEQSQTKIPRVLSLDEEVAKESRQYPIDVGTMFRVKPTTTSNEVRQGRSDAGLVTTRVGTMPVQLKELSMGVKISEGSRRVSNRGSFGTACANVSVRGGGVWFYEVRIGTSKVIQIGWVLPGFDPNPESGLGVGDDSYSYAYDGRRKKKWHNGVSDDYCKQACKAGDIVGCLLDLDQGVMSFLLNGTQLGIAYSDLPRDFAMGGYTPACSMDGGESVWFNFGLKPFMYPPSHPFCPLSDFQYPPLENIPRNLTAILVARRINTDTVTATNVEDSSNVYHIPYSMIVPVDYHLKSILGTCEGPRSNVCMDLQHDLRIALARSFLASYQAHLAPHELAAYLSLASEYPQLDTNKHYKVSDSQLPWVVDSMQRQLVSAAESLIVEESKHPISRRLMSLTPTVIGAFKLLRSNLLDLEVCMEKGNSRGALDLLQRSIESILNRTELESGDHFQRCRSQLDATYQRIRSASSDYSFSDPSNYDRRPTLEKVAHLKQALELFESQVSFPSRVPVEAIHGKYVGLSEALSLKIEFDPRTLRTNWKLLFFADAACTHRWPWVLSRDGFEPFIIPANHFYYSFIPDTSKIHFVPEWGYAFRVTPYIFHPQKALLGWSEWSLVQKQPILQDRLMQSDEAVSWLHSILRYVRTPAAPEKPLVLSVLVQCIHRNRNRLRRDLQPILSQFLWYLQPELNYLYRTSVKWKLHSNPYFQTLLQTLTTLSNVVENKIQRYGVHVFGYHADLHMWHHELMETINGLDVMLPSTWQPIIAQQYNHLHMLKQLFKQFEASIKSDVQRWHKNRREFWIRQVDQAYHPALLSHSLCVFNETLLPGSRECGWSSERNKWLRHLQAACTVGDIAMQLMVLAGFIDVDSHSSSWSCQSYDWRKAVMSLTRTDLSEDGQLHVAAQWTDGNVVLDNDTGPVINRMFEDTTKLFRVRQTENVHVIGAFEYKRSLIRKIQFRLRKTYTNNNTPCTAGMVFVFPYYPSSEDMMKIQHYDHFTSEKYQAYVMNMRRRGMLPLPGDPVAFFDVTSPHYCQGNSVTVVPDFAILGQYVVVKLLKCYNFRVMEDLADVIKRQEERTPDVYFNMNQSYLWCYKPYEEWLIYPSDVEYMIETKYQAYCSGDIVCHGEFTVAGQDVVLDFQQMLQYTQTEHYSNPITCRIKRVLVTSDMKSKLTAHHCMEVEFMGFYGLQEAIAEEAYNAWKLKYQTVCNSSQKSSALSSSTELYRVLNEKSPVYTFPCLNSPILTYVLYGEIVSISKRMGRWGCIANSEAWCLLDSHQPSFFPISQARAAGHGAVPWVPDQPVLCVPPNGDEYGGVLQTGASREVDEELVHIVNKLRETNGRCVTNLMVSDIHASLQGKHKDYPYLSIFPIPAIKGRLDMLRAINFRVSQFLMFIGIGLQYKQHDWLSGIVIKAKSCLFLETKMNVWKKIWGESYSTERSSEVVSINRRVAFEARDMLRASAHKLQDDLSVYYPTVFVQLWRELSRTSPALLRRSDGKSWFTKFKGEPSIDDGGLYRETTATTCYELNNGLLPLFVPCSNGKHAQGLNQNTLVPSSSCGKWHECCQWLEFVGVLMGIATQNLEEVFPLQLAVPIWKLLVCEKLIPNDFQHFDVATAQTLRYLRETDFESEEMFAAIFPDQTFTCLNEQDEVVELVPNGDSITVTLANREAYADALEHYRLHQFDEAVSYIRKGLQSIIQVDLLPMFTWSELELLVCGRPTLNLSLLRKKTEYSPDMDMHDTLVERFWRTLARFTSEEQQQFLQFVWGRSRLPFSEVDFGSYTFKLVRHMSPSNPDDYLPVAHTCFFQLELPNYSTDEIMRAKLLYAMNHCTSIVDEEQAAQQRDTTLWDS</sequence>
<dbReference type="PANTHER" id="PTHR46654:SF1">
    <property type="entry name" value="E3 UBIQUITIN-PROTEIN LIGASE HECTD3"/>
    <property type="match status" value="1"/>
</dbReference>
<dbReference type="PROSITE" id="PS50237">
    <property type="entry name" value="HECT"/>
    <property type="match status" value="1"/>
</dbReference>
<dbReference type="PROSITE" id="PS50918">
    <property type="entry name" value="WWE"/>
    <property type="match status" value="1"/>
</dbReference>
<dbReference type="GO" id="GO:0004842">
    <property type="term" value="F:ubiquitin-protein transferase activity"/>
    <property type="evidence" value="ECO:0007669"/>
    <property type="project" value="InterPro"/>
</dbReference>
<dbReference type="Pfam" id="PF00632">
    <property type="entry name" value="HECT"/>
    <property type="match status" value="1"/>
</dbReference>
<dbReference type="InterPro" id="IPR015940">
    <property type="entry name" value="UBA"/>
</dbReference>
<evidence type="ECO:0000259" key="7">
    <source>
        <dbReference type="PROSITE" id="PS50030"/>
    </source>
</evidence>
<feature type="domain" description="UBA" evidence="7">
    <location>
        <begin position="1307"/>
        <end position="1350"/>
    </location>
</feature>
<dbReference type="InterPro" id="IPR037197">
    <property type="entry name" value="WWE_dom_sf"/>
</dbReference>
<dbReference type="SUPFAM" id="SSF117839">
    <property type="entry name" value="WWE domain"/>
    <property type="match status" value="1"/>
</dbReference>
<dbReference type="SMART" id="SM00119">
    <property type="entry name" value="HECTc"/>
    <property type="match status" value="1"/>
</dbReference>
<dbReference type="PROSITE" id="PS50188">
    <property type="entry name" value="B302_SPRY"/>
    <property type="match status" value="1"/>
</dbReference>
<evidence type="ECO:0000256" key="1">
    <source>
        <dbReference type="ARBA" id="ARBA00004123"/>
    </source>
</evidence>
<protein>
    <recommendedName>
        <fullName evidence="13">B30.2/SPRY domain-containing protein</fullName>
    </recommendedName>
</protein>
<dbReference type="Gene3D" id="3.30.2160.10">
    <property type="entry name" value="Hect, E3 ligase catalytic domain"/>
    <property type="match status" value="1"/>
</dbReference>
<comment type="caution">
    <text evidence="11">The sequence shown here is derived from an EMBL/GenBank/DDBJ whole genome shotgun (WGS) entry which is preliminary data.</text>
</comment>
<feature type="active site" description="Glycyl thioester intermediate" evidence="5">
    <location>
        <position position="3410"/>
    </location>
</feature>
<dbReference type="Proteomes" id="UP000481153">
    <property type="component" value="Unassembled WGS sequence"/>
</dbReference>
<dbReference type="Gene3D" id="3.30.720.50">
    <property type="match status" value="1"/>
</dbReference>
<dbReference type="InterPro" id="IPR035983">
    <property type="entry name" value="Hect_E3_ubiquitin_ligase"/>
</dbReference>
<dbReference type="VEuPathDB" id="FungiDB:AeMF1_011704"/>
<comment type="subcellular location">
    <subcellularLocation>
        <location evidence="1">Nucleus</location>
    </subcellularLocation>
</comment>
<dbReference type="SUPFAM" id="SSF53335">
    <property type="entry name" value="S-adenosyl-L-methionine-dependent methyltransferases"/>
    <property type="match status" value="1"/>
</dbReference>
<gene>
    <name evidence="11" type="ORF">Ae201684_001893</name>
</gene>
<dbReference type="InterPro" id="IPR029063">
    <property type="entry name" value="SAM-dependent_MTases_sf"/>
</dbReference>
<dbReference type="InterPro" id="IPR001870">
    <property type="entry name" value="B30.2/SPRY"/>
</dbReference>
<dbReference type="SUPFAM" id="SSF56204">
    <property type="entry name" value="Hect, E3 ligase catalytic domain"/>
    <property type="match status" value="1"/>
</dbReference>
<feature type="domain" description="WWE" evidence="10">
    <location>
        <begin position="2682"/>
        <end position="2767"/>
    </location>
</feature>
<evidence type="ECO:0000259" key="8">
    <source>
        <dbReference type="PROSITE" id="PS50188"/>
    </source>
</evidence>
<keyword evidence="2" id="KW-0597">Phosphoprotein</keyword>
<organism evidence="11 12">
    <name type="scientific">Aphanomyces euteiches</name>
    <dbReference type="NCBI Taxonomy" id="100861"/>
    <lineage>
        <taxon>Eukaryota</taxon>
        <taxon>Sar</taxon>
        <taxon>Stramenopiles</taxon>
        <taxon>Oomycota</taxon>
        <taxon>Saprolegniomycetes</taxon>
        <taxon>Saprolegniales</taxon>
        <taxon>Verrucalvaceae</taxon>
        <taxon>Aphanomyces</taxon>
    </lineage>
</organism>
<dbReference type="InterPro" id="IPR043136">
    <property type="entry name" value="B30.2/SPRY_sf"/>
</dbReference>
<evidence type="ECO:0000256" key="4">
    <source>
        <dbReference type="ARBA" id="ARBA00023242"/>
    </source>
</evidence>
<proteinExistence type="predicted"/>
<evidence type="ECO:0000256" key="2">
    <source>
        <dbReference type="ARBA" id="ARBA00022553"/>
    </source>
</evidence>
<evidence type="ECO:0008006" key="13">
    <source>
        <dbReference type="Google" id="ProtNLM"/>
    </source>
</evidence>
<feature type="domain" description="HECT" evidence="9">
    <location>
        <begin position="3094"/>
        <end position="3434"/>
    </location>
</feature>
<dbReference type="GO" id="GO:0005634">
    <property type="term" value="C:nucleus"/>
    <property type="evidence" value="ECO:0007669"/>
    <property type="project" value="UniProtKB-SubCell"/>
</dbReference>
<dbReference type="InterPro" id="IPR013320">
    <property type="entry name" value="ConA-like_dom_sf"/>
</dbReference>
<evidence type="ECO:0000256" key="5">
    <source>
        <dbReference type="PROSITE-ProRule" id="PRU00104"/>
    </source>
</evidence>
<dbReference type="Pfam" id="PF01135">
    <property type="entry name" value="PCMT"/>
    <property type="match status" value="1"/>
</dbReference>